<dbReference type="RefSeq" id="WP_149634189.1">
    <property type="nucleotide sequence ID" value="NZ_VNIP01000006.1"/>
</dbReference>
<comment type="caution">
    <text evidence="1">The sequence shown here is derived from an EMBL/GenBank/DDBJ whole genome shotgun (WGS) entry which is preliminary data.</text>
</comment>
<evidence type="ECO:0000313" key="1">
    <source>
        <dbReference type="EMBL" id="KAA1182106.1"/>
    </source>
</evidence>
<evidence type="ECO:0000313" key="2">
    <source>
        <dbReference type="Proteomes" id="UP000323608"/>
    </source>
</evidence>
<gene>
    <name evidence="1" type="ORF">FP026_08445</name>
</gene>
<dbReference type="AlphaFoldDB" id="A0A5B0W545"/>
<dbReference type="OrthoDB" id="9791494at2"/>
<organism evidence="1 2">
    <name type="scientific">Rhizobium tropici</name>
    <dbReference type="NCBI Taxonomy" id="398"/>
    <lineage>
        <taxon>Bacteria</taxon>
        <taxon>Pseudomonadati</taxon>
        <taxon>Pseudomonadota</taxon>
        <taxon>Alphaproteobacteria</taxon>
        <taxon>Hyphomicrobiales</taxon>
        <taxon>Rhizobiaceae</taxon>
        <taxon>Rhizobium/Agrobacterium group</taxon>
        <taxon>Rhizobium</taxon>
    </lineage>
</organism>
<dbReference type="Proteomes" id="UP000323608">
    <property type="component" value="Unassembled WGS sequence"/>
</dbReference>
<protein>
    <submittedName>
        <fullName evidence="1">Uncharacterized protein</fullName>
    </submittedName>
</protein>
<accession>A0A5B0W545</accession>
<dbReference type="EMBL" id="VNIP01000006">
    <property type="protein sequence ID" value="KAA1182106.1"/>
    <property type="molecule type" value="Genomic_DNA"/>
</dbReference>
<sequence length="93" mass="10142">MANYSSPSVLQHRRSELEARIEEMIALLDILDGDCHLEDNGDDELSLGASGPYVKGKFECDLEQDPAEMGIADRDALDLFLCDFPIANGGRAA</sequence>
<name>A0A5B0W545_RHITR</name>
<proteinExistence type="predicted"/>
<reference evidence="1 2" key="1">
    <citation type="submission" date="2019-07" db="EMBL/GenBank/DDBJ databases">
        <title>The Draft Genome Sequence of Rhizobium tropici SARCC-755 Associated with Superior Nodulation on Pigeonpea (Cajanus cajan (L.) Millsp.).</title>
        <authorList>
            <person name="Bopape F.L."/>
            <person name="Hassen A.I."/>
            <person name="Swanevelder Z.H."/>
            <person name="Gwata E.T."/>
        </authorList>
    </citation>
    <scope>NUCLEOTIDE SEQUENCE [LARGE SCALE GENOMIC DNA]</scope>
    <source>
        <strain evidence="1 2">SARCC-755</strain>
    </source>
</reference>